<reference evidence="1 2" key="1">
    <citation type="journal article" date="2021" name="bioRxiv">
        <title>The Gossypium anomalum genome as a resource for cotton improvement and evolutionary analysis of hybrid incompatibility.</title>
        <authorList>
            <person name="Grover C.E."/>
            <person name="Yuan D."/>
            <person name="Arick M.A."/>
            <person name="Miller E.R."/>
            <person name="Hu G."/>
            <person name="Peterson D.G."/>
            <person name="Wendel J.F."/>
            <person name="Udall J.A."/>
        </authorList>
    </citation>
    <scope>NUCLEOTIDE SEQUENCE [LARGE SCALE GENOMIC DNA]</scope>
    <source>
        <strain evidence="1">JFW-Udall</strain>
        <tissue evidence="1">Leaf</tissue>
    </source>
</reference>
<evidence type="ECO:0000313" key="2">
    <source>
        <dbReference type="Proteomes" id="UP000701853"/>
    </source>
</evidence>
<protein>
    <recommendedName>
        <fullName evidence="3">Reverse transcriptase Ty1/copia-type domain-containing protein</fullName>
    </recommendedName>
</protein>
<name>A0A8J6DBQ9_9ROSI</name>
<evidence type="ECO:0008006" key="3">
    <source>
        <dbReference type="Google" id="ProtNLM"/>
    </source>
</evidence>
<accession>A0A8J6DBQ9</accession>
<comment type="caution">
    <text evidence="1">The sequence shown here is derived from an EMBL/GenBank/DDBJ whole genome shotgun (WGS) entry which is preliminary data.</text>
</comment>
<dbReference type="Proteomes" id="UP000701853">
    <property type="component" value="Chromosome 3"/>
</dbReference>
<keyword evidence="2" id="KW-1185">Reference proteome</keyword>
<proteinExistence type="predicted"/>
<evidence type="ECO:0000313" key="1">
    <source>
        <dbReference type="EMBL" id="KAG8498578.1"/>
    </source>
</evidence>
<dbReference type="OrthoDB" id="1751483at2759"/>
<gene>
    <name evidence="1" type="ORF">CXB51_004832</name>
</gene>
<organism evidence="1 2">
    <name type="scientific">Gossypium anomalum</name>
    <dbReference type="NCBI Taxonomy" id="47600"/>
    <lineage>
        <taxon>Eukaryota</taxon>
        <taxon>Viridiplantae</taxon>
        <taxon>Streptophyta</taxon>
        <taxon>Embryophyta</taxon>
        <taxon>Tracheophyta</taxon>
        <taxon>Spermatophyta</taxon>
        <taxon>Magnoliopsida</taxon>
        <taxon>eudicotyledons</taxon>
        <taxon>Gunneridae</taxon>
        <taxon>Pentapetalae</taxon>
        <taxon>rosids</taxon>
        <taxon>malvids</taxon>
        <taxon>Malvales</taxon>
        <taxon>Malvaceae</taxon>
        <taxon>Malvoideae</taxon>
        <taxon>Gossypium</taxon>
    </lineage>
</organism>
<dbReference type="AlphaFoldDB" id="A0A8J6DBQ9"/>
<dbReference type="EMBL" id="JAHUZN010000003">
    <property type="protein sequence ID" value="KAG8498578.1"/>
    <property type="molecule type" value="Genomic_DNA"/>
</dbReference>
<sequence>MNEKTAPILLAKLQHLCMSKTLTSKLHMKQHLYAHRLEKGAFVYEHLTVFKEVLLDLEAMEGADLIVCGRQEQNTNDNYYNNGELLVASVDNSKVSNEWILDSGSRIESTPQVSIETQSRVASSSQHSIAKNMPRREIKPPKWYAKIDLVAYALNVAKDIDANQDRSTYSEAVSYEGLGKWMIAMQEEMESLHKNKIWDLVKLPKGKKVVHCKWVFKKNEGTLGVGKPRYKARLVPKCYS</sequence>